<feature type="compositionally biased region" description="Polar residues" evidence="4">
    <location>
        <begin position="1230"/>
        <end position="1240"/>
    </location>
</feature>
<dbReference type="Pfam" id="PF01476">
    <property type="entry name" value="LysM"/>
    <property type="match status" value="4"/>
</dbReference>
<feature type="region of interest" description="Disordered" evidence="4">
    <location>
        <begin position="628"/>
        <end position="649"/>
    </location>
</feature>
<dbReference type="Gene3D" id="3.10.350.10">
    <property type="entry name" value="LysM domain"/>
    <property type="match status" value="8"/>
</dbReference>
<evidence type="ECO:0000313" key="7">
    <source>
        <dbReference type="EMBL" id="RMZ69758.1"/>
    </source>
</evidence>
<dbReference type="SMART" id="SM00257">
    <property type="entry name" value="LysM"/>
    <property type="match status" value="5"/>
</dbReference>
<evidence type="ECO:0000256" key="3">
    <source>
        <dbReference type="ARBA" id="ARBA00023026"/>
    </source>
</evidence>
<dbReference type="Proteomes" id="UP000265663">
    <property type="component" value="Unassembled WGS sequence"/>
</dbReference>
<feature type="domain" description="LysM" evidence="6">
    <location>
        <begin position="428"/>
        <end position="482"/>
    </location>
</feature>
<dbReference type="SUPFAM" id="SSF54106">
    <property type="entry name" value="LysM domain"/>
    <property type="match status" value="3"/>
</dbReference>
<feature type="signal peptide" evidence="5">
    <location>
        <begin position="1"/>
        <end position="21"/>
    </location>
</feature>
<dbReference type="OrthoDB" id="6499973at2759"/>
<feature type="compositionally biased region" description="Low complexity" evidence="4">
    <location>
        <begin position="1024"/>
        <end position="1044"/>
    </location>
</feature>
<evidence type="ECO:0000259" key="6">
    <source>
        <dbReference type="PROSITE" id="PS51782"/>
    </source>
</evidence>
<dbReference type="CDD" id="cd00118">
    <property type="entry name" value="LysM"/>
    <property type="match status" value="4"/>
</dbReference>
<feature type="domain" description="LysM" evidence="6">
    <location>
        <begin position="1065"/>
        <end position="1111"/>
    </location>
</feature>
<keyword evidence="1" id="KW-0147">Chitin-binding</keyword>
<dbReference type="EMBL" id="KE747822">
    <property type="protein sequence ID" value="RMZ69758.1"/>
    <property type="molecule type" value="Genomic_DNA"/>
</dbReference>
<name>A0A3M7M5L7_9PLEO</name>
<feature type="region of interest" description="Disordered" evidence="4">
    <location>
        <begin position="894"/>
        <end position="959"/>
    </location>
</feature>
<evidence type="ECO:0000256" key="2">
    <source>
        <dbReference type="ARBA" id="ARBA00022729"/>
    </source>
</evidence>
<feature type="domain" description="LysM" evidence="6">
    <location>
        <begin position="969"/>
        <end position="1015"/>
    </location>
</feature>
<feature type="domain" description="LysM" evidence="6">
    <location>
        <begin position="227"/>
        <end position="273"/>
    </location>
</feature>
<gene>
    <name evidence="7" type="ORF">GMOD_00010170</name>
</gene>
<keyword evidence="2 5" id="KW-0732">Signal</keyword>
<reference evidence="7 8" key="1">
    <citation type="journal article" date="2014" name="PLoS ONE">
        <title>De novo Genome Assembly of the Fungal Plant Pathogen Pyrenophora semeniperda.</title>
        <authorList>
            <person name="Soliai M.M."/>
            <person name="Meyer S.E."/>
            <person name="Udall J.A."/>
            <person name="Elzinga D.E."/>
            <person name="Hermansen R.A."/>
            <person name="Bodily P.M."/>
            <person name="Hart A.A."/>
            <person name="Coleman C.E."/>
        </authorList>
    </citation>
    <scope>NUCLEOTIDE SEQUENCE [LARGE SCALE GENOMIC DNA]</scope>
    <source>
        <strain evidence="7 8">CCB06</strain>
        <tissue evidence="7">Mycelium</tissue>
    </source>
</reference>
<evidence type="ECO:0000256" key="1">
    <source>
        <dbReference type="ARBA" id="ARBA00022669"/>
    </source>
</evidence>
<keyword evidence="3" id="KW-0843">Virulence</keyword>
<proteinExistence type="predicted"/>
<evidence type="ECO:0000313" key="8">
    <source>
        <dbReference type="Proteomes" id="UP000265663"/>
    </source>
</evidence>
<feature type="chain" id="PRO_5018138332" evidence="5">
    <location>
        <begin position="22"/>
        <end position="1299"/>
    </location>
</feature>
<dbReference type="GO" id="GO:0008061">
    <property type="term" value="F:chitin binding"/>
    <property type="evidence" value="ECO:0007669"/>
    <property type="project" value="UniProtKB-KW"/>
</dbReference>
<feature type="compositionally biased region" description="Low complexity" evidence="4">
    <location>
        <begin position="896"/>
        <end position="925"/>
    </location>
</feature>
<protein>
    <submittedName>
        <fullName evidence="7">Domain-containing</fullName>
    </submittedName>
</protein>
<feature type="compositionally biased region" description="Low complexity" evidence="4">
    <location>
        <begin position="1121"/>
        <end position="1145"/>
    </location>
</feature>
<feature type="compositionally biased region" description="Polar residues" evidence="4">
    <location>
        <begin position="632"/>
        <end position="647"/>
    </location>
</feature>
<feature type="region of interest" description="Disordered" evidence="4">
    <location>
        <begin position="1023"/>
        <end position="1056"/>
    </location>
</feature>
<feature type="compositionally biased region" description="Low complexity" evidence="4">
    <location>
        <begin position="935"/>
        <end position="948"/>
    </location>
</feature>
<dbReference type="PANTHER" id="PTHR34997">
    <property type="entry name" value="AM15"/>
    <property type="match status" value="1"/>
</dbReference>
<feature type="domain" description="LysM" evidence="6">
    <location>
        <begin position="532"/>
        <end position="579"/>
    </location>
</feature>
<keyword evidence="8" id="KW-1185">Reference proteome</keyword>
<evidence type="ECO:0000256" key="5">
    <source>
        <dbReference type="SAM" id="SignalP"/>
    </source>
</evidence>
<dbReference type="PROSITE" id="PS51782">
    <property type="entry name" value="LYSM"/>
    <property type="match status" value="6"/>
</dbReference>
<sequence length="1299" mass="138677">MWTSTLLTRFSFNTLLFLGYAVQQNAAQQFPLSSIDASYPGLSSGCATAVNPVLACDDILADISLSFPYLTDARLANLCTTGCLNSLRLARQNIAKACTAKTDIITDGGATYPATYVLDNLLWSYTSTCKKDPSSGGFCHAILRDWAMQNSSLTKDQTCSDCMLQVAQAELSTPFGYNDAAVAEFSSSASACGKTTYMIAEPTPYAISTASPMPTAAPPLRSKDCPDRYSVRTGDTCFSISQAHNVSTFGLLYWNSLAVGCTDFPVAGKTICSPVTTPVAAPTNAAEGSNASCALWYTTISGDTCGSISGQYSISLKDFYFLNPAVDSKCSNLQAQTAYCVKPVGDITTYPGYDGAGASATAPCDVAFPASTCYQNVATLPSVPFLEPDAVFTRPASASTNTASRTVARTTHTPSPTALGSRKDCLSYAEYIKTGDSATDTLVNSCRSVARYYGVTVSQLLEWNTNLEAASCALSPGYAYCAFVEGAAATSDPGDATPAPTTTPPTTTPSPSTATSGGPPGPTQTGIVANCNKYAVQSGNEYCYDMAAANGITIDQLYQWNPALKGDCSGMYPNYAYCVGVATPDMASLTSWEKRDIQRCERFLERIERWVDPTWGFYVYGTYTRRRRPQEQNDPAQGNEESQSQETAVDKEHFQAVLNKLHAYAADTLRYQQPEPYNQRLIDTLRLQPAAYLPGASLADVCEHFRQNSQKFLGAGGEVIEEGYNCGPKTDWCLIVDDESLASIENGPEPIGPTRPEGAMPWTLTHNADEVFVKLLGKNEFSTEEPQVLSAQSREGTGNRVEWYGWCKFSPVYLLPVFNRRDGTPNLPYDENTTKECTWWVDYDASSPCEQMLEDNLTNLEDFRRWNPTIGPNCEGLTGGRSYCVEALFETPPPVVTSSTTMSSTSSIPTSSSSTRPIVSSTSSPSPTPNPPSTTTPIVTPTPSSTTSAGNGIQTPLPTQPDIVSNCDGFYFVKANDQCSDIVSRFGITLNKFLTWNPRAGSNCAGLWASAYACVSIIGDSPASTTTSKSSSSIVSSTTTTTTSAGNGVATPQPTQPGMVPNCAKFHWITPGDTCDQVLSYEQITLADFAKWNPSVGNDCRGMQANVNVCVGIIMGATTTPTTTTTPPTTLSTKPSPTTTTTTPSNGIATPQPTQPGMLPNCAKFHYIAPGSTCDQVLSYEHISLADFTTWNPSVGPSCSGMQANVNVCVGLLPTTTTTTPTPPTTTTTSAGNGVATPQPTQPGMVTNCKKFHYADTGVQCSQIISYNHISLKEFVAWNAGVGEDCRGMWAGTWTCVGV</sequence>
<feature type="region of interest" description="Disordered" evidence="4">
    <location>
        <begin position="492"/>
        <end position="522"/>
    </location>
</feature>
<feature type="region of interest" description="Disordered" evidence="4">
    <location>
        <begin position="1121"/>
        <end position="1155"/>
    </location>
</feature>
<accession>A0A3M7M5L7</accession>
<organism evidence="7 8">
    <name type="scientific">Pyrenophora seminiperda CCB06</name>
    <dbReference type="NCBI Taxonomy" id="1302712"/>
    <lineage>
        <taxon>Eukaryota</taxon>
        <taxon>Fungi</taxon>
        <taxon>Dikarya</taxon>
        <taxon>Ascomycota</taxon>
        <taxon>Pezizomycotina</taxon>
        <taxon>Dothideomycetes</taxon>
        <taxon>Pleosporomycetidae</taxon>
        <taxon>Pleosporales</taxon>
        <taxon>Pleosporineae</taxon>
        <taxon>Pleosporaceae</taxon>
        <taxon>Pyrenophora</taxon>
    </lineage>
</organism>
<dbReference type="PANTHER" id="PTHR34997:SF2">
    <property type="entry name" value="LYSM DOMAIN-CONTAINING PROTEIN-RELATED"/>
    <property type="match status" value="1"/>
</dbReference>
<feature type="region of interest" description="Disordered" evidence="4">
    <location>
        <begin position="1219"/>
        <end position="1240"/>
    </location>
</feature>
<dbReference type="InterPro" id="IPR018392">
    <property type="entry name" value="LysM"/>
</dbReference>
<feature type="domain" description="LysM" evidence="6">
    <location>
        <begin position="295"/>
        <end position="341"/>
    </location>
</feature>
<dbReference type="InterPro" id="IPR036779">
    <property type="entry name" value="LysM_dom_sf"/>
</dbReference>
<dbReference type="InterPro" id="IPR052210">
    <property type="entry name" value="LysM1-like"/>
</dbReference>
<feature type="compositionally biased region" description="Low complexity" evidence="4">
    <location>
        <begin position="1219"/>
        <end position="1229"/>
    </location>
</feature>
<evidence type="ECO:0000256" key="4">
    <source>
        <dbReference type="SAM" id="MobiDB-lite"/>
    </source>
</evidence>